<evidence type="ECO:0000259" key="5">
    <source>
        <dbReference type="Pfam" id="PF03936"/>
    </source>
</evidence>
<dbReference type="GO" id="GO:0000287">
    <property type="term" value="F:magnesium ion binding"/>
    <property type="evidence" value="ECO:0007669"/>
    <property type="project" value="InterPro"/>
</dbReference>
<keyword evidence="1" id="KW-0479">Metal-binding</keyword>
<dbReference type="InterPro" id="IPR008949">
    <property type="entry name" value="Isoprenoid_synthase_dom_sf"/>
</dbReference>
<feature type="domain" description="Terpene synthase metal-binding" evidence="5">
    <location>
        <begin position="237"/>
        <end position="352"/>
    </location>
</feature>
<dbReference type="FunFam" id="1.50.10.130:FF:000001">
    <property type="entry name" value="Isoprene synthase, chloroplastic"/>
    <property type="match status" value="1"/>
</dbReference>
<dbReference type="GO" id="GO:0016114">
    <property type="term" value="P:terpenoid biosynthetic process"/>
    <property type="evidence" value="ECO:0007669"/>
    <property type="project" value="InterPro"/>
</dbReference>
<dbReference type="AlphaFoldDB" id="A0A9E7GIT1"/>
<accession>A0A9E7GIT1</accession>
<keyword evidence="7" id="KW-1185">Reference proteome</keyword>
<evidence type="ECO:0000256" key="1">
    <source>
        <dbReference type="ARBA" id="ARBA00022723"/>
    </source>
</evidence>
<evidence type="ECO:0000313" key="7">
    <source>
        <dbReference type="Proteomes" id="UP001055439"/>
    </source>
</evidence>
<dbReference type="SUPFAM" id="SSF48239">
    <property type="entry name" value="Terpenoid cyclases/Protein prenyltransferases"/>
    <property type="match status" value="1"/>
</dbReference>
<dbReference type="GO" id="GO:0010333">
    <property type="term" value="F:terpene synthase activity"/>
    <property type="evidence" value="ECO:0007669"/>
    <property type="project" value="InterPro"/>
</dbReference>
<dbReference type="SUPFAM" id="SSF48576">
    <property type="entry name" value="Terpenoid synthases"/>
    <property type="match status" value="1"/>
</dbReference>
<keyword evidence="2" id="KW-0460">Magnesium</keyword>
<sequence>MHCFIILRCKLMQDNHAWMKERSRDLREQIKSMLHDHSDLLQTMQLIDAIQLLGVDYHFEKEISEALSKVYDADFNTHGLYEAALQFRLLRQHGYNISPGNVNTLLRTADVFNKFKDEEGSFVSDLKGDVEGLLSLYNAAYLGTHGETILDEAISFTSSILTSMLCDLEPPLLSKVSLSLETPLFRRTKRLLTRNYIPIYQEDATRNDVLLELAKLDFNLVQSLHREELKSLSIWWKDLALAKSLSFARDRLVECYYWILAVFSEPQSSRARVMTVKLVALTSIMDDIYDNYSTLEESRLLTDAIQRWEAQAVDQLPDYMKDYYLKLINNFEEMKHELAPEEKYRMLYLKEEV</sequence>
<dbReference type="PANTHER" id="PTHR31225:SF93">
    <property type="entry name" value="ALPHA-HUMULENE_(-)-(E)-BETA-CARYOPHYLLENE SYNTHASE"/>
    <property type="match status" value="1"/>
</dbReference>
<protein>
    <submittedName>
        <fullName evidence="6">Uncharacterized protein</fullName>
    </submittedName>
</protein>
<organism evidence="6 7">
    <name type="scientific">Musa troglodytarum</name>
    <name type="common">fe'i banana</name>
    <dbReference type="NCBI Taxonomy" id="320322"/>
    <lineage>
        <taxon>Eukaryota</taxon>
        <taxon>Viridiplantae</taxon>
        <taxon>Streptophyta</taxon>
        <taxon>Embryophyta</taxon>
        <taxon>Tracheophyta</taxon>
        <taxon>Spermatophyta</taxon>
        <taxon>Magnoliopsida</taxon>
        <taxon>Liliopsida</taxon>
        <taxon>Zingiberales</taxon>
        <taxon>Musaceae</taxon>
        <taxon>Musa</taxon>
    </lineage>
</organism>
<evidence type="ECO:0000313" key="6">
    <source>
        <dbReference type="EMBL" id="URE15435.1"/>
    </source>
</evidence>
<dbReference type="Gene3D" id="1.50.10.130">
    <property type="entry name" value="Terpene synthase, N-terminal domain"/>
    <property type="match status" value="1"/>
</dbReference>
<gene>
    <name evidence="6" type="ORF">MUK42_13452</name>
</gene>
<dbReference type="Gene3D" id="1.10.600.10">
    <property type="entry name" value="Farnesyl Diphosphate Synthase"/>
    <property type="match status" value="1"/>
</dbReference>
<dbReference type="Pfam" id="PF01397">
    <property type="entry name" value="Terpene_synth"/>
    <property type="match status" value="1"/>
</dbReference>
<dbReference type="InterPro" id="IPR036965">
    <property type="entry name" value="Terpene_synth_N_sf"/>
</dbReference>
<evidence type="ECO:0000256" key="2">
    <source>
        <dbReference type="ARBA" id="ARBA00022842"/>
    </source>
</evidence>
<feature type="domain" description="Terpene synthase N-terminal" evidence="4">
    <location>
        <begin position="14"/>
        <end position="177"/>
    </location>
</feature>
<proteinExistence type="predicted"/>
<dbReference type="Proteomes" id="UP001055439">
    <property type="component" value="Chromosome 7"/>
</dbReference>
<dbReference type="PANTHER" id="PTHR31225">
    <property type="entry name" value="OS04G0344100 PROTEIN-RELATED"/>
    <property type="match status" value="1"/>
</dbReference>
<dbReference type="OrthoDB" id="1877784at2759"/>
<dbReference type="InterPro" id="IPR008930">
    <property type="entry name" value="Terpenoid_cyclase/PrenylTrfase"/>
</dbReference>
<evidence type="ECO:0000256" key="3">
    <source>
        <dbReference type="ARBA" id="ARBA00023239"/>
    </source>
</evidence>
<dbReference type="EMBL" id="CP097509">
    <property type="protein sequence ID" value="URE15435.1"/>
    <property type="molecule type" value="Genomic_DNA"/>
</dbReference>
<dbReference type="InterPro" id="IPR001906">
    <property type="entry name" value="Terpene_synth_N"/>
</dbReference>
<evidence type="ECO:0000259" key="4">
    <source>
        <dbReference type="Pfam" id="PF01397"/>
    </source>
</evidence>
<name>A0A9E7GIT1_9LILI</name>
<reference evidence="6" key="1">
    <citation type="submission" date="2022-05" db="EMBL/GenBank/DDBJ databases">
        <title>The Musa troglodytarum L. genome provides insights into the mechanism of non-climacteric behaviour and enrichment of carotenoids.</title>
        <authorList>
            <person name="Wang J."/>
        </authorList>
    </citation>
    <scope>NUCLEOTIDE SEQUENCE</scope>
    <source>
        <tissue evidence="6">Leaf</tissue>
    </source>
</reference>
<dbReference type="InterPro" id="IPR050148">
    <property type="entry name" value="Terpene_synthase-like"/>
</dbReference>
<dbReference type="InterPro" id="IPR005630">
    <property type="entry name" value="Terpene_synthase_metal-bd"/>
</dbReference>
<dbReference type="Pfam" id="PF03936">
    <property type="entry name" value="Terpene_synth_C"/>
    <property type="match status" value="1"/>
</dbReference>
<keyword evidence="3" id="KW-0456">Lyase</keyword>